<sequence length="195" mass="22333">MKWSQPKVKFVAGNQPEIYKIYTDSIPLNIAVTGEPGTGKSTFVNAFRGINNNGEGAAPTGCENTTTNPTSYRHPDYNKVIIWDLPGIGSTMWPERIELEKFDFFIILSADRFRENDVKLVKEIQKMGKKFYFVRSKVSYNLRDEERSQMDFTEEKVLETINEDCMKGDSTVYTGYVSEISLHLILITYCELSLK</sequence>
<dbReference type="GO" id="GO:0016787">
    <property type="term" value="F:hydrolase activity"/>
    <property type="evidence" value="ECO:0007669"/>
    <property type="project" value="UniProtKB-KW"/>
</dbReference>
<reference evidence="7" key="1">
    <citation type="submission" date="2013-11" db="EMBL/GenBank/DDBJ databases">
        <title>The genomic landscape of the Guanapo guppy.</title>
        <authorList>
            <person name="Kuenstner A."/>
            <person name="Dreyer C."/>
        </authorList>
    </citation>
    <scope>NUCLEOTIDE SEQUENCE</scope>
    <source>
        <strain evidence="7">Guanapo</strain>
    </source>
</reference>
<dbReference type="InterPro" id="IPR007743">
    <property type="entry name" value="Immunity-related_GTPase-like"/>
</dbReference>
<evidence type="ECO:0000256" key="2">
    <source>
        <dbReference type="ARBA" id="ARBA00022741"/>
    </source>
</evidence>
<keyword evidence="3" id="KW-0378">Hydrolase</keyword>
<dbReference type="GO" id="GO:0005525">
    <property type="term" value="F:GTP binding"/>
    <property type="evidence" value="ECO:0007669"/>
    <property type="project" value="UniProtKB-KW"/>
</dbReference>
<dbReference type="InterPro" id="IPR051515">
    <property type="entry name" value="IRG"/>
</dbReference>
<dbReference type="GO" id="GO:0016020">
    <property type="term" value="C:membrane"/>
    <property type="evidence" value="ECO:0007669"/>
    <property type="project" value="InterPro"/>
</dbReference>
<evidence type="ECO:0000313" key="6">
    <source>
        <dbReference type="Ensembl" id="ENSPREP00000006201.1"/>
    </source>
</evidence>
<reference evidence="6" key="2">
    <citation type="submission" date="2025-08" db="UniProtKB">
        <authorList>
            <consortium name="Ensembl"/>
        </authorList>
    </citation>
    <scope>IDENTIFICATION</scope>
    <source>
        <strain evidence="6">Guanapo</strain>
    </source>
</reference>
<dbReference type="InterPro" id="IPR027417">
    <property type="entry name" value="P-loop_NTPase"/>
</dbReference>
<dbReference type="Ensembl" id="ENSPRET00000006287.1">
    <property type="protein sequence ID" value="ENSPREP00000006201.1"/>
    <property type="gene ID" value="ENSPREG00000004310.1"/>
</dbReference>
<organism evidence="6 7">
    <name type="scientific">Poecilia reticulata</name>
    <name type="common">Guppy</name>
    <name type="synonym">Acanthophacelus reticulatus</name>
    <dbReference type="NCBI Taxonomy" id="8081"/>
    <lineage>
        <taxon>Eukaryota</taxon>
        <taxon>Metazoa</taxon>
        <taxon>Chordata</taxon>
        <taxon>Craniata</taxon>
        <taxon>Vertebrata</taxon>
        <taxon>Euteleostomi</taxon>
        <taxon>Actinopterygii</taxon>
        <taxon>Neopterygii</taxon>
        <taxon>Teleostei</taxon>
        <taxon>Neoteleostei</taxon>
        <taxon>Acanthomorphata</taxon>
        <taxon>Ovalentaria</taxon>
        <taxon>Atherinomorphae</taxon>
        <taxon>Cyprinodontiformes</taxon>
        <taxon>Poeciliidae</taxon>
        <taxon>Poeciliinae</taxon>
        <taxon>Poecilia</taxon>
    </lineage>
</organism>
<feature type="domain" description="IRG-type G" evidence="5">
    <location>
        <begin position="26"/>
        <end position="195"/>
    </location>
</feature>
<dbReference type="SUPFAM" id="SSF52540">
    <property type="entry name" value="P-loop containing nucleoside triphosphate hydrolases"/>
    <property type="match status" value="1"/>
</dbReference>
<dbReference type="PROSITE" id="PS51716">
    <property type="entry name" value="G_IRG"/>
    <property type="match status" value="1"/>
</dbReference>
<accession>A0A3P9N9F9</accession>
<protein>
    <recommendedName>
        <fullName evidence="5">IRG-type G domain-containing protein</fullName>
    </recommendedName>
</protein>
<keyword evidence="2" id="KW-0547">Nucleotide-binding</keyword>
<dbReference type="GeneTree" id="ENSGT00950000183007"/>
<dbReference type="Bgee" id="ENSPREG00000004310">
    <property type="expression patterns" value="Expressed in caudal fin"/>
</dbReference>
<proteinExistence type="inferred from homology"/>
<dbReference type="AlphaFoldDB" id="A0A3P9N9F9"/>
<keyword evidence="7" id="KW-1185">Reference proteome</keyword>
<reference evidence="6" key="3">
    <citation type="submission" date="2025-09" db="UniProtKB">
        <authorList>
            <consortium name="Ensembl"/>
        </authorList>
    </citation>
    <scope>IDENTIFICATION</scope>
    <source>
        <strain evidence="6">Guanapo</strain>
    </source>
</reference>
<evidence type="ECO:0000256" key="4">
    <source>
        <dbReference type="ARBA" id="ARBA00023134"/>
    </source>
</evidence>
<dbReference type="PANTHER" id="PTHR32341:SF10">
    <property type="entry name" value="INTERFERON-INDUCIBLE GTPASE 5"/>
    <property type="match status" value="1"/>
</dbReference>
<evidence type="ECO:0000256" key="1">
    <source>
        <dbReference type="ARBA" id="ARBA00005429"/>
    </source>
</evidence>
<name>A0A3P9N9F9_POERE</name>
<comment type="similarity">
    <text evidence="1">Belongs to the TRAFAC class dynamin-like GTPase superfamily. IRG family.</text>
</comment>
<evidence type="ECO:0000313" key="7">
    <source>
        <dbReference type="Proteomes" id="UP000242638"/>
    </source>
</evidence>
<dbReference type="InterPro" id="IPR030385">
    <property type="entry name" value="G_IRG_dom"/>
</dbReference>
<evidence type="ECO:0000256" key="3">
    <source>
        <dbReference type="ARBA" id="ARBA00022801"/>
    </source>
</evidence>
<dbReference type="PANTHER" id="PTHR32341">
    <property type="entry name" value="INTERFERON-INDUCIBLE GTPASE"/>
    <property type="match status" value="1"/>
</dbReference>
<dbReference type="Gene3D" id="3.40.50.300">
    <property type="entry name" value="P-loop containing nucleotide triphosphate hydrolases"/>
    <property type="match status" value="1"/>
</dbReference>
<keyword evidence="4" id="KW-0342">GTP-binding</keyword>
<evidence type="ECO:0000259" key="5">
    <source>
        <dbReference type="PROSITE" id="PS51716"/>
    </source>
</evidence>
<dbReference type="Proteomes" id="UP000242638">
    <property type="component" value="Unassembled WGS sequence"/>
</dbReference>
<dbReference type="Pfam" id="PF05049">
    <property type="entry name" value="IIGP"/>
    <property type="match status" value="1"/>
</dbReference>